<sequence length="192" mass="22025">MITTAAQISVEPGFGTLELFPLVPTETILYHLFTDLFHDHRNHFIFGPCVPITMLDLKEPDYPPEISLSNGYLTVDFGAWHFHLCIGEHKGTQHKPLAPELLRQRRTARAEFYRRITPNGGIDTWGLRCFNGKGGHQITILLPTPFVASDMERLEVPDWSRLALWDDLRFRYLGLTPDPRDRSVRGYRALAL</sequence>
<name>A0A2A6RFH3_9CHLR</name>
<dbReference type="AlphaFoldDB" id="A0A2A6RFH3"/>
<dbReference type="InterPro" id="IPR056093">
    <property type="entry name" value="DUF7676"/>
</dbReference>
<evidence type="ECO:0000313" key="2">
    <source>
        <dbReference type="Proteomes" id="UP000220527"/>
    </source>
</evidence>
<proteinExistence type="predicted"/>
<keyword evidence="2" id="KW-1185">Reference proteome</keyword>
<comment type="caution">
    <text evidence="1">The sequence shown here is derived from an EMBL/GenBank/DDBJ whole genome shotgun (WGS) entry which is preliminary data.</text>
</comment>
<reference evidence="2" key="1">
    <citation type="submission" date="2017-08" db="EMBL/GenBank/DDBJ databases">
        <authorList>
            <person name="Grouzdev D.S."/>
            <person name="Gaisin V.A."/>
            <person name="Rysina M.S."/>
            <person name="Gorlenko V.M."/>
        </authorList>
    </citation>
    <scope>NUCLEOTIDE SEQUENCE [LARGE SCALE GENOMIC DNA]</scope>
    <source>
        <strain evidence="2">Kir15-3F</strain>
    </source>
</reference>
<protein>
    <submittedName>
        <fullName evidence="1">Uncharacterized protein</fullName>
    </submittedName>
</protein>
<dbReference type="RefSeq" id="WP_097645550.1">
    <property type="nucleotide sequence ID" value="NZ_NQWI01000125.1"/>
</dbReference>
<dbReference type="Proteomes" id="UP000220527">
    <property type="component" value="Unassembled WGS sequence"/>
</dbReference>
<dbReference type="Pfam" id="PF24724">
    <property type="entry name" value="DUF7676"/>
    <property type="match status" value="1"/>
</dbReference>
<evidence type="ECO:0000313" key="1">
    <source>
        <dbReference type="EMBL" id="PDW01600.1"/>
    </source>
</evidence>
<dbReference type="OrthoDB" id="9800692at2"/>
<dbReference type="EMBL" id="NQWI01000125">
    <property type="protein sequence ID" value="PDW01600.1"/>
    <property type="molecule type" value="Genomic_DNA"/>
</dbReference>
<organism evidence="1 2">
    <name type="scientific">Candidatus Viridilinea mediisalina</name>
    <dbReference type="NCBI Taxonomy" id="2024553"/>
    <lineage>
        <taxon>Bacteria</taxon>
        <taxon>Bacillati</taxon>
        <taxon>Chloroflexota</taxon>
        <taxon>Chloroflexia</taxon>
        <taxon>Chloroflexales</taxon>
        <taxon>Chloroflexineae</taxon>
        <taxon>Oscillochloridaceae</taxon>
        <taxon>Candidatus Viridilinea</taxon>
    </lineage>
</organism>
<accession>A0A2A6RFH3</accession>
<gene>
    <name evidence="1" type="ORF">CJ255_18365</name>
</gene>